<dbReference type="Proteomes" id="UP000307749">
    <property type="component" value="Unassembled WGS sequence"/>
</dbReference>
<dbReference type="RefSeq" id="WP_081126832.1">
    <property type="nucleotide sequence ID" value="NZ_DAHXOC010000001.1"/>
</dbReference>
<feature type="binding site" evidence="9">
    <location>
        <position position="181"/>
    </location>
    <ligand>
        <name>pyridoxal 5'-phosphate</name>
        <dbReference type="ChEBI" id="CHEBI:597326"/>
    </ligand>
</feature>
<comment type="caution">
    <text evidence="12">The sequence shown here is derived from an EMBL/GenBank/DDBJ whole genome shotgun (WGS) entry which is preliminary data.</text>
</comment>
<comment type="cofactor">
    <cofactor evidence="1 9 10">
        <name>pyridoxal 5'-phosphate</name>
        <dbReference type="ChEBI" id="CHEBI:597326"/>
    </cofactor>
</comment>
<evidence type="ECO:0000256" key="2">
    <source>
        <dbReference type="ARBA" id="ARBA00004746"/>
    </source>
</evidence>
<feature type="binding site" evidence="9">
    <location>
        <position position="238"/>
    </location>
    <ligand>
        <name>pyridoxal 5'-phosphate</name>
        <dbReference type="ChEBI" id="CHEBI:597326"/>
    </ligand>
</feature>
<dbReference type="STRING" id="993689.GCA_002077135_01190"/>
<accession>A0A4S3KQ58</accession>
<proteinExistence type="inferred from homology"/>
<evidence type="ECO:0000256" key="4">
    <source>
        <dbReference type="ARBA" id="ARBA00011738"/>
    </source>
</evidence>
<evidence type="ECO:0000259" key="11">
    <source>
        <dbReference type="Pfam" id="PF00155"/>
    </source>
</evidence>
<protein>
    <recommendedName>
        <fullName evidence="9">8-amino-7-oxononanoate synthase</fullName>
        <shortName evidence="9">AONS</shortName>
        <ecNumber evidence="9">2.3.1.47</ecNumber>
    </recommendedName>
    <alternativeName>
        <fullName evidence="9">7-keto-8-amino-pelargonic acid synthase</fullName>
        <shortName evidence="9">7-KAP synthase</shortName>
        <shortName evidence="9">KAPA synthase</shortName>
    </alternativeName>
    <alternativeName>
        <fullName evidence="9">8-amino-7-ketopelargonate synthase</fullName>
    </alternativeName>
</protein>
<dbReference type="EMBL" id="MWQO01000016">
    <property type="protein sequence ID" value="THD11152.1"/>
    <property type="molecule type" value="Genomic_DNA"/>
</dbReference>
<feature type="domain" description="Aminotransferase class I/classII large" evidence="11">
    <location>
        <begin position="43"/>
        <end position="383"/>
    </location>
</feature>
<dbReference type="InterPro" id="IPR050087">
    <property type="entry name" value="AON_synthase_class-II"/>
</dbReference>
<comment type="catalytic activity">
    <reaction evidence="8 9">
        <text>6-carboxyhexanoyl-[ACP] + L-alanine + H(+) = (8S)-8-amino-7-oxononanoate + holo-[ACP] + CO2</text>
        <dbReference type="Rhea" id="RHEA:42288"/>
        <dbReference type="Rhea" id="RHEA-COMP:9685"/>
        <dbReference type="Rhea" id="RHEA-COMP:9955"/>
        <dbReference type="ChEBI" id="CHEBI:15378"/>
        <dbReference type="ChEBI" id="CHEBI:16526"/>
        <dbReference type="ChEBI" id="CHEBI:57972"/>
        <dbReference type="ChEBI" id="CHEBI:64479"/>
        <dbReference type="ChEBI" id="CHEBI:78846"/>
        <dbReference type="ChEBI" id="CHEBI:149468"/>
        <dbReference type="EC" id="2.3.1.47"/>
    </reaction>
</comment>
<dbReference type="InterPro" id="IPR015422">
    <property type="entry name" value="PyrdxlP-dep_Trfase_small"/>
</dbReference>
<dbReference type="UniPathway" id="UPA00078"/>
<dbReference type="EC" id="2.3.1.47" evidence="9"/>
<dbReference type="PANTHER" id="PTHR13693">
    <property type="entry name" value="CLASS II AMINOTRANSFERASE/8-AMINO-7-OXONONANOATE SYNTHASE"/>
    <property type="match status" value="1"/>
</dbReference>
<dbReference type="NCBIfam" id="TIGR00858">
    <property type="entry name" value="bioF"/>
    <property type="match status" value="1"/>
</dbReference>
<evidence type="ECO:0000256" key="7">
    <source>
        <dbReference type="ARBA" id="ARBA00022898"/>
    </source>
</evidence>
<keyword evidence="6 9" id="KW-0093">Biotin biosynthesis</keyword>
<evidence type="ECO:0000256" key="8">
    <source>
        <dbReference type="ARBA" id="ARBA00047715"/>
    </source>
</evidence>
<dbReference type="Gene3D" id="3.90.1150.10">
    <property type="entry name" value="Aspartate Aminotransferase, domain 1"/>
    <property type="match status" value="1"/>
</dbReference>
<dbReference type="Pfam" id="PF00155">
    <property type="entry name" value="Aminotran_1_2"/>
    <property type="match status" value="1"/>
</dbReference>
<evidence type="ECO:0000256" key="3">
    <source>
        <dbReference type="ARBA" id="ARBA00010008"/>
    </source>
</evidence>
<feature type="binding site" evidence="9">
    <location>
        <position position="209"/>
    </location>
    <ligand>
        <name>pyridoxal 5'-phosphate</name>
        <dbReference type="ChEBI" id="CHEBI:597326"/>
    </ligand>
</feature>
<dbReference type="GO" id="GO:0008710">
    <property type="term" value="F:8-amino-7-oxononanoate synthase activity"/>
    <property type="evidence" value="ECO:0007669"/>
    <property type="project" value="UniProtKB-UniRule"/>
</dbReference>
<evidence type="ECO:0000256" key="10">
    <source>
        <dbReference type="PIRSR" id="PIRSR604723-51"/>
    </source>
</evidence>
<comment type="pathway">
    <text evidence="2 9">Cofactor biosynthesis; biotin biosynthesis.</text>
</comment>
<organism evidence="12 13">
    <name type="scientific">Metallibacterium scheffleri</name>
    <dbReference type="NCBI Taxonomy" id="993689"/>
    <lineage>
        <taxon>Bacteria</taxon>
        <taxon>Pseudomonadati</taxon>
        <taxon>Pseudomonadota</taxon>
        <taxon>Gammaproteobacteria</taxon>
        <taxon>Lysobacterales</taxon>
        <taxon>Rhodanobacteraceae</taxon>
        <taxon>Metallibacterium</taxon>
    </lineage>
</organism>
<dbReference type="InterPro" id="IPR004723">
    <property type="entry name" value="AONS_Archaea/Proteobacteria"/>
</dbReference>
<reference evidence="12 13" key="1">
    <citation type="submission" date="2017-02" db="EMBL/GenBank/DDBJ databases">
        <title>Whole genome sequencing of Metallibacterium scheffleri DSM 24874 (T).</title>
        <authorList>
            <person name="Kumar S."/>
            <person name="Patil P."/>
            <person name="Patil P.B."/>
        </authorList>
    </citation>
    <scope>NUCLEOTIDE SEQUENCE [LARGE SCALE GENOMIC DNA]</scope>
    <source>
        <strain evidence="12 13">DSM 24874</strain>
    </source>
</reference>
<dbReference type="GO" id="GO:0030170">
    <property type="term" value="F:pyridoxal phosphate binding"/>
    <property type="evidence" value="ECO:0007669"/>
    <property type="project" value="UniProtKB-UniRule"/>
</dbReference>
<dbReference type="SUPFAM" id="SSF53383">
    <property type="entry name" value="PLP-dependent transferases"/>
    <property type="match status" value="1"/>
</dbReference>
<feature type="binding site" evidence="9">
    <location>
        <position position="135"/>
    </location>
    <ligand>
        <name>substrate</name>
    </ligand>
</feature>
<name>A0A4S3KQ58_9GAMM</name>
<evidence type="ECO:0000256" key="1">
    <source>
        <dbReference type="ARBA" id="ARBA00001933"/>
    </source>
</evidence>
<dbReference type="HAMAP" id="MF_01693">
    <property type="entry name" value="BioF_aminotrans_2"/>
    <property type="match status" value="1"/>
</dbReference>
<dbReference type="InterPro" id="IPR022834">
    <property type="entry name" value="AONS_Proteobacteria"/>
</dbReference>
<dbReference type="InterPro" id="IPR015424">
    <property type="entry name" value="PyrdxlP-dep_Trfase"/>
</dbReference>
<keyword evidence="13" id="KW-1185">Reference proteome</keyword>
<dbReference type="InterPro" id="IPR001917">
    <property type="entry name" value="Aminotrans_II_pyridoxalP_BS"/>
</dbReference>
<dbReference type="PROSITE" id="PS00599">
    <property type="entry name" value="AA_TRANSFER_CLASS_2"/>
    <property type="match status" value="1"/>
</dbReference>
<dbReference type="Gene3D" id="3.40.640.10">
    <property type="entry name" value="Type I PLP-dependent aspartate aminotransferase-like (Major domain)"/>
    <property type="match status" value="1"/>
</dbReference>
<evidence type="ECO:0000256" key="6">
    <source>
        <dbReference type="ARBA" id="ARBA00022756"/>
    </source>
</evidence>
<dbReference type="InterPro" id="IPR015421">
    <property type="entry name" value="PyrdxlP-dep_Trfase_major"/>
</dbReference>
<evidence type="ECO:0000313" key="13">
    <source>
        <dbReference type="Proteomes" id="UP000307749"/>
    </source>
</evidence>
<comment type="function">
    <text evidence="9">Catalyzes the decarboxylative condensation of pimeloyl-[acyl-carrier protein] and L-alanine to produce 8-amino-7-oxononanoate (AON), [acyl-carrier protein], and carbon dioxide.</text>
</comment>
<comment type="similarity">
    <text evidence="3 9">Belongs to the class-II pyridoxal-phosphate-dependent aminotransferase family. BioF subfamily.</text>
</comment>
<keyword evidence="7 9" id="KW-0663">Pyridoxal phosphate</keyword>
<evidence type="ECO:0000256" key="9">
    <source>
        <dbReference type="HAMAP-Rule" id="MF_01693"/>
    </source>
</evidence>
<dbReference type="PANTHER" id="PTHR13693:SF100">
    <property type="entry name" value="8-AMINO-7-OXONONANOATE SYNTHASE"/>
    <property type="match status" value="1"/>
</dbReference>
<sequence>MRADLLQRAAARQQARAEAGLLRRLRSVTATTAPWIVLDGRRLLSFASNDYLGLAGHAQVREALCSAAARWGVGATAAHLLGGHRAPHAELEAALAAWTGRERALLFATGYMANLGVLDALLQSGDVCVQDKLNHASLLDGARLCGAELRRYPHGDVDAAARQLAACPHAAALLASDGVFSMDGDVAPLARLAALAQQQNATLLIDDAHGLGVRGAQGAGSVAQAGLDARQVPILMATLGKALGTQGAFVAGDAVLIDALTQFARAHVYSTAPPPALAAATLAALRLAQQGEHLRARLQARIAQLRSGAAALGLHLLPSDTPIQPLWLGSAVTAQDWSSALEARGFHVPAIRPPTVAQGQARLRIALSAAHGESDVERLLDALGALRQHHAQPAPDAGA</sequence>
<keyword evidence="5 9" id="KW-0808">Transferase</keyword>
<feature type="binding site" evidence="9">
    <location>
        <begin position="110"/>
        <end position="111"/>
    </location>
    <ligand>
        <name>pyridoxal 5'-phosphate</name>
        <dbReference type="ChEBI" id="CHEBI:597326"/>
    </ligand>
</feature>
<dbReference type="OrthoDB" id="9807157at2"/>
<gene>
    <name evidence="9" type="primary">bioF</name>
    <name evidence="12" type="ORF">B1806_05065</name>
</gene>
<evidence type="ECO:0000313" key="12">
    <source>
        <dbReference type="EMBL" id="THD11152.1"/>
    </source>
</evidence>
<dbReference type="AlphaFoldDB" id="A0A4S3KQ58"/>
<evidence type="ECO:0000256" key="5">
    <source>
        <dbReference type="ARBA" id="ARBA00022679"/>
    </source>
</evidence>
<feature type="modified residue" description="N6-(pyridoxal phosphate)lysine" evidence="9 10">
    <location>
        <position position="241"/>
    </location>
</feature>
<comment type="subunit">
    <text evidence="4 9">Homodimer.</text>
</comment>
<dbReference type="GO" id="GO:0009102">
    <property type="term" value="P:biotin biosynthetic process"/>
    <property type="evidence" value="ECO:0007669"/>
    <property type="project" value="UniProtKB-UniRule"/>
</dbReference>
<dbReference type="InterPro" id="IPR004839">
    <property type="entry name" value="Aminotransferase_I/II_large"/>
</dbReference>
<feature type="binding site" evidence="9">
    <location>
        <position position="355"/>
    </location>
    <ligand>
        <name>substrate</name>
    </ligand>
</feature>
<feature type="binding site" evidence="9">
    <location>
        <position position="23"/>
    </location>
    <ligand>
        <name>substrate</name>
    </ligand>
</feature>